<name>A0A7I8D432_9FIRM</name>
<dbReference type="SMART" id="SM00900">
    <property type="entry name" value="FMN_bind"/>
    <property type="match status" value="1"/>
</dbReference>
<dbReference type="GO" id="GO:0009055">
    <property type="term" value="F:electron transfer activity"/>
    <property type="evidence" value="ECO:0007669"/>
    <property type="project" value="InterPro"/>
</dbReference>
<dbReference type="KEGG" id="sman:C12CBH8_22170"/>
<evidence type="ECO:0000256" key="1">
    <source>
        <dbReference type="ARBA" id="ARBA00022448"/>
    </source>
</evidence>
<dbReference type="Proteomes" id="UP000593890">
    <property type="component" value="Chromosome"/>
</dbReference>
<keyword evidence="1 6" id="KW-0813">Transport</keyword>
<keyword evidence="3 6" id="KW-0285">Flavoprotein</keyword>
<dbReference type="EC" id="7.-.-.-" evidence="6"/>
<proteinExistence type="inferred from homology"/>
<dbReference type="EMBL" id="AP023321">
    <property type="protein sequence ID" value="BCI61578.1"/>
    <property type="molecule type" value="Genomic_DNA"/>
</dbReference>
<comment type="similarity">
    <text evidence="6">Belongs to the RnfG family.</text>
</comment>
<organism evidence="8 9">
    <name type="scientific">Solibaculum mannosilyticum</name>
    <dbReference type="NCBI Taxonomy" id="2780922"/>
    <lineage>
        <taxon>Bacteria</taxon>
        <taxon>Bacillati</taxon>
        <taxon>Bacillota</taxon>
        <taxon>Clostridia</taxon>
        <taxon>Eubacteriales</taxon>
        <taxon>Oscillospiraceae</taxon>
        <taxon>Solibaculum</taxon>
    </lineage>
</organism>
<evidence type="ECO:0000256" key="3">
    <source>
        <dbReference type="ARBA" id="ARBA00022630"/>
    </source>
</evidence>
<gene>
    <name evidence="6" type="primary">rnfG</name>
    <name evidence="8" type="ORF">C12CBH8_22170</name>
</gene>
<evidence type="ECO:0000256" key="2">
    <source>
        <dbReference type="ARBA" id="ARBA00022553"/>
    </source>
</evidence>
<comment type="function">
    <text evidence="6">Part of a membrane-bound complex that couples electron transfer with translocation of ions across the membrane.</text>
</comment>
<reference evidence="9" key="1">
    <citation type="submission" date="2020-07" db="EMBL/GenBank/DDBJ databases">
        <title>Complete genome sequencing of Clostridia bacterium strain 12CBH8.</title>
        <authorList>
            <person name="Sakamoto M."/>
            <person name="Murakami T."/>
            <person name="Mori H."/>
        </authorList>
    </citation>
    <scope>NUCLEOTIDE SEQUENCE [LARGE SCALE GENOMIC DNA]</scope>
    <source>
        <strain evidence="9">12CBH8</strain>
    </source>
</reference>
<keyword evidence="6" id="KW-0472">Membrane</keyword>
<dbReference type="PIRSF" id="PIRSF006091">
    <property type="entry name" value="E_trnsport_RnfG"/>
    <property type="match status" value="1"/>
</dbReference>
<dbReference type="InterPro" id="IPR010209">
    <property type="entry name" value="Ion_transpt_RnfG/RsxG"/>
</dbReference>
<evidence type="ECO:0000256" key="4">
    <source>
        <dbReference type="ARBA" id="ARBA00022643"/>
    </source>
</evidence>
<feature type="domain" description="FMN-binding" evidence="7">
    <location>
        <begin position="90"/>
        <end position="180"/>
    </location>
</feature>
<comment type="subunit">
    <text evidence="6">The complex is composed of six subunits: RnfA, RnfB, RnfC, RnfD, RnfE and RnfG.</text>
</comment>
<dbReference type="GO" id="GO:0010181">
    <property type="term" value="F:FMN binding"/>
    <property type="evidence" value="ECO:0007669"/>
    <property type="project" value="InterPro"/>
</dbReference>
<keyword evidence="6" id="KW-1278">Translocase</keyword>
<keyword evidence="4 6" id="KW-0288">FMN</keyword>
<comment type="subcellular location">
    <subcellularLocation>
        <location evidence="6">Cell membrane</location>
        <topology evidence="6">Single-pass membrane protein</topology>
    </subcellularLocation>
</comment>
<evidence type="ECO:0000259" key="7">
    <source>
        <dbReference type="SMART" id="SM00900"/>
    </source>
</evidence>
<keyword evidence="2 6" id="KW-0597">Phosphoprotein</keyword>
<keyword evidence="6" id="KW-1133">Transmembrane helix</keyword>
<dbReference type="GO" id="GO:0005886">
    <property type="term" value="C:plasma membrane"/>
    <property type="evidence" value="ECO:0007669"/>
    <property type="project" value="UniProtKB-SubCell"/>
</dbReference>
<sequence>MSPKVKQIFIPTVTLTLICLIITGLLAVTNDITADKIAQQNAEAAAASRLEVLPGAVDFEEKQEGDVTYYIGKDQSGQDVGYVFTTAAAGYGGDVEVMTGIGTDGVVTGVTILSHNETPGLGAKADDPSFTDRYKKAVPDGGFVVKKGSASADNEVAAITGATITSTAVTNAVNEAVELYSQVKGGQ</sequence>
<dbReference type="PANTHER" id="PTHR36118">
    <property type="entry name" value="ION-TRANSLOCATING OXIDOREDUCTASE COMPLEX SUBUNIT G"/>
    <property type="match status" value="1"/>
</dbReference>
<feature type="modified residue" description="FMN phosphoryl threonine" evidence="6">
    <location>
        <position position="163"/>
    </location>
</feature>
<keyword evidence="6" id="KW-0812">Transmembrane</keyword>
<dbReference type="RefSeq" id="WP_215533268.1">
    <property type="nucleotide sequence ID" value="NZ_AP023321.1"/>
</dbReference>
<dbReference type="InterPro" id="IPR007329">
    <property type="entry name" value="FMN-bd"/>
</dbReference>
<accession>A0A7I8D432</accession>
<keyword evidence="6" id="KW-1003">Cell membrane</keyword>
<dbReference type="PANTHER" id="PTHR36118:SF1">
    <property type="entry name" value="ION-TRANSLOCATING OXIDOREDUCTASE COMPLEX SUBUNIT G"/>
    <property type="match status" value="1"/>
</dbReference>
<keyword evidence="5 6" id="KW-0249">Electron transport</keyword>
<dbReference type="GO" id="GO:0022900">
    <property type="term" value="P:electron transport chain"/>
    <property type="evidence" value="ECO:0007669"/>
    <property type="project" value="UniProtKB-UniRule"/>
</dbReference>
<dbReference type="HAMAP" id="MF_00479">
    <property type="entry name" value="RsxG_RnfG"/>
    <property type="match status" value="1"/>
</dbReference>
<protein>
    <recommendedName>
        <fullName evidence="6">Ion-translocating oxidoreductase complex subunit G</fullName>
        <ecNumber evidence="6">7.-.-.-</ecNumber>
    </recommendedName>
    <alternativeName>
        <fullName evidence="6">Rnf electron transport complex subunit G</fullName>
    </alternativeName>
</protein>
<keyword evidence="9" id="KW-1185">Reference proteome</keyword>
<evidence type="ECO:0000313" key="8">
    <source>
        <dbReference type="EMBL" id="BCI61578.1"/>
    </source>
</evidence>
<comment type="cofactor">
    <cofactor evidence="6">
        <name>FMN</name>
        <dbReference type="ChEBI" id="CHEBI:58210"/>
    </cofactor>
</comment>
<dbReference type="Pfam" id="PF04205">
    <property type="entry name" value="FMN_bind"/>
    <property type="match status" value="1"/>
</dbReference>
<dbReference type="NCBIfam" id="TIGR01947">
    <property type="entry name" value="rnfG"/>
    <property type="match status" value="1"/>
</dbReference>
<dbReference type="AlphaFoldDB" id="A0A7I8D432"/>
<evidence type="ECO:0000313" key="9">
    <source>
        <dbReference type="Proteomes" id="UP000593890"/>
    </source>
</evidence>
<evidence type="ECO:0000256" key="6">
    <source>
        <dbReference type="HAMAP-Rule" id="MF_00479"/>
    </source>
</evidence>
<evidence type="ECO:0000256" key="5">
    <source>
        <dbReference type="ARBA" id="ARBA00022982"/>
    </source>
</evidence>